<organism evidence="2">
    <name type="scientific">Podoviridae sp. ctOAf25</name>
    <dbReference type="NCBI Taxonomy" id="2825245"/>
    <lineage>
        <taxon>Viruses</taxon>
        <taxon>Duplodnaviria</taxon>
        <taxon>Heunggongvirae</taxon>
        <taxon>Uroviricota</taxon>
        <taxon>Caudoviricetes</taxon>
    </lineage>
</organism>
<protein>
    <submittedName>
        <fullName evidence="2">Uncharacterized protein</fullName>
    </submittedName>
</protein>
<evidence type="ECO:0000256" key="1">
    <source>
        <dbReference type="SAM" id="MobiDB-lite"/>
    </source>
</evidence>
<evidence type="ECO:0000313" key="2">
    <source>
        <dbReference type="EMBL" id="DAE08382.1"/>
    </source>
</evidence>
<feature type="region of interest" description="Disordered" evidence="1">
    <location>
        <begin position="42"/>
        <end position="73"/>
    </location>
</feature>
<sequence length="73" mass="8107">MLVTTKKKIYLCDFGVVDEGVEIDVSAEIIEQFGHETFEGIPVEVDEPTVEPAEETVEPTPKKRGKKAEETAE</sequence>
<accession>A0A8S5PMS7</accession>
<proteinExistence type="predicted"/>
<feature type="compositionally biased region" description="Acidic residues" evidence="1">
    <location>
        <begin position="44"/>
        <end position="57"/>
    </location>
</feature>
<name>A0A8S5PMS7_9CAUD</name>
<reference evidence="2" key="1">
    <citation type="journal article" date="2021" name="Proc. Natl. Acad. Sci. U.S.A.">
        <title>A Catalog of Tens of Thousands of Viruses from Human Metagenomes Reveals Hidden Associations with Chronic Diseases.</title>
        <authorList>
            <person name="Tisza M.J."/>
            <person name="Buck C.B."/>
        </authorList>
    </citation>
    <scope>NUCLEOTIDE SEQUENCE</scope>
    <source>
        <strain evidence="2">CtOAf25</strain>
    </source>
</reference>
<dbReference type="EMBL" id="BK015468">
    <property type="protein sequence ID" value="DAE08382.1"/>
    <property type="molecule type" value="Genomic_DNA"/>
</dbReference>